<accession>A0ACC0URP1</accession>
<comment type="caution">
    <text evidence="1">The sequence shown here is derived from an EMBL/GenBank/DDBJ whole genome shotgun (WGS) entry which is preliminary data.</text>
</comment>
<gene>
    <name evidence="1" type="ORF">N3K66_007795</name>
</gene>
<keyword evidence="2" id="KW-1185">Reference proteome</keyword>
<organism evidence="1 2">
    <name type="scientific">Trichothecium roseum</name>
    <dbReference type="NCBI Taxonomy" id="47278"/>
    <lineage>
        <taxon>Eukaryota</taxon>
        <taxon>Fungi</taxon>
        <taxon>Dikarya</taxon>
        <taxon>Ascomycota</taxon>
        <taxon>Pezizomycotina</taxon>
        <taxon>Sordariomycetes</taxon>
        <taxon>Hypocreomycetidae</taxon>
        <taxon>Hypocreales</taxon>
        <taxon>Hypocreales incertae sedis</taxon>
        <taxon>Trichothecium</taxon>
    </lineage>
</organism>
<dbReference type="EMBL" id="CM047947">
    <property type="protein sequence ID" value="KAI9896773.1"/>
    <property type="molecule type" value="Genomic_DNA"/>
</dbReference>
<sequence>MNPIAAGGVLQRWPLFLTTFTLLGLVFAVPRITAILSLRKIPLAGEELGSTEKRRLAYLGSARRVYQGGYRKYEFWNLEWVNWNRTWSDIEPLESPVIVVSPKYLPELKKLPDNILSMAAAVDETMETKYTRIETDVPIIPHTIKASLTPALARLNPTIHTETKEALALELPKGSEWEEVDIHHVLLRVVAMVSGRVFIGPELCRTEEYMDAAINYTTDVMAAQRAVQNLRPWLRPILAGRLPQVQKLDQRIKEADAFMNPFIEKRKVSVAGGQEERHDDMLQWLMDNQGTFPDKASQNLAKSQLGLGFAAIHTTTLTATNAFFDLVALPDFIPQLLEEAQKALDENNGVFTSSALQSMKKMDSVLKEVLRLSPASMASFQRKVLTPFALPNGQHIPAGVTIEVPAVAVNSDSSVFPTADRFDPLRFYDLRQQARDRGAVEAAAQNQFVSVSQDSLTFGYGRHACPGRFFAANEIKMILAVALMGYEFKMPGDSTTRYPNIEFAHMVRCKF</sequence>
<name>A0ACC0URP1_9HYPO</name>
<protein>
    <submittedName>
        <fullName evidence="1">Uncharacterized protein</fullName>
    </submittedName>
</protein>
<dbReference type="Proteomes" id="UP001163324">
    <property type="component" value="Chromosome 8"/>
</dbReference>
<evidence type="ECO:0000313" key="1">
    <source>
        <dbReference type="EMBL" id="KAI9896773.1"/>
    </source>
</evidence>
<evidence type="ECO:0000313" key="2">
    <source>
        <dbReference type="Proteomes" id="UP001163324"/>
    </source>
</evidence>
<reference evidence="1" key="1">
    <citation type="submission" date="2022-10" db="EMBL/GenBank/DDBJ databases">
        <title>Complete Genome of Trichothecium roseum strain YXFP-22015, a Plant Pathogen Isolated from Citrus.</title>
        <authorList>
            <person name="Wang Y."/>
            <person name="Zhu L."/>
        </authorList>
    </citation>
    <scope>NUCLEOTIDE SEQUENCE</scope>
    <source>
        <strain evidence="1">YXFP-22015</strain>
    </source>
</reference>
<proteinExistence type="predicted"/>